<dbReference type="SUPFAM" id="SSF52833">
    <property type="entry name" value="Thioredoxin-like"/>
    <property type="match status" value="1"/>
</dbReference>
<dbReference type="CDD" id="cd02968">
    <property type="entry name" value="SCO"/>
    <property type="match status" value="1"/>
</dbReference>
<comment type="caution">
    <text evidence="5">The sequence shown here is derived from an EMBL/GenBank/DDBJ whole genome shotgun (WGS) entry which is preliminary data.</text>
</comment>
<evidence type="ECO:0000256" key="3">
    <source>
        <dbReference type="SAM" id="SignalP"/>
    </source>
</evidence>
<evidence type="ECO:0000313" key="6">
    <source>
        <dbReference type="Proteomes" id="UP001371218"/>
    </source>
</evidence>
<protein>
    <submittedName>
        <fullName evidence="5">SCO family protein</fullName>
    </submittedName>
</protein>
<reference evidence="5 6" key="1">
    <citation type="submission" date="2024-04" db="EMBL/GenBank/DDBJ databases">
        <title>Novel species of the genus Ideonella isolated from streams.</title>
        <authorList>
            <person name="Lu H."/>
        </authorList>
    </citation>
    <scope>NUCLEOTIDE SEQUENCE [LARGE SCALE GENOMIC DNA]</scope>
    <source>
        <strain evidence="5 6">DXS29W</strain>
    </source>
</reference>
<dbReference type="InterPro" id="IPR036249">
    <property type="entry name" value="Thioredoxin-like_sf"/>
</dbReference>
<feature type="domain" description="Thioredoxin" evidence="4">
    <location>
        <begin position="40"/>
        <end position="204"/>
    </location>
</feature>
<accession>A0ABU9BPK6</accession>
<dbReference type="InterPro" id="IPR003782">
    <property type="entry name" value="SCO1/SenC"/>
</dbReference>
<dbReference type="PROSITE" id="PS51352">
    <property type="entry name" value="THIOREDOXIN_2"/>
    <property type="match status" value="1"/>
</dbReference>
<dbReference type="PROSITE" id="PS51257">
    <property type="entry name" value="PROKAR_LIPOPROTEIN"/>
    <property type="match status" value="1"/>
</dbReference>
<comment type="similarity">
    <text evidence="1">Belongs to the SCO1/2 family.</text>
</comment>
<sequence>MQTNATRRRTLRLASWTLVAAAAGLVGCTKKTVAFQGIDITGAEYARELKLPDADGKVRSLADFKGKVAIVFFGYTQCPDVCPTTLAEIAAVKKKLGADGDKVVGVFVSVDPERDTPQVLKAYVEAFGKDFVALRGTLDETKAVAREFKVFYAKVPGTTDGSYTMDHTANSYIFDPQGRVRLAQRYGAGVDAVAHDVKALLDGA</sequence>
<dbReference type="EMBL" id="JBBUTG010000007">
    <property type="protein sequence ID" value="MEK8031887.1"/>
    <property type="molecule type" value="Genomic_DNA"/>
</dbReference>
<dbReference type="PANTHER" id="PTHR12151">
    <property type="entry name" value="ELECTRON TRANSPORT PROTIN SCO1/SENC FAMILY MEMBER"/>
    <property type="match status" value="1"/>
</dbReference>
<gene>
    <name evidence="5" type="ORF">AACH06_13750</name>
</gene>
<dbReference type="Proteomes" id="UP001371218">
    <property type="component" value="Unassembled WGS sequence"/>
</dbReference>
<evidence type="ECO:0000313" key="5">
    <source>
        <dbReference type="EMBL" id="MEK8031887.1"/>
    </source>
</evidence>
<evidence type="ECO:0000259" key="4">
    <source>
        <dbReference type="PROSITE" id="PS51352"/>
    </source>
</evidence>
<keyword evidence="6" id="KW-1185">Reference proteome</keyword>
<evidence type="ECO:0000256" key="2">
    <source>
        <dbReference type="ARBA" id="ARBA00023008"/>
    </source>
</evidence>
<organism evidence="5 6">
    <name type="scientific">Ideonella lacteola</name>
    <dbReference type="NCBI Taxonomy" id="2984193"/>
    <lineage>
        <taxon>Bacteria</taxon>
        <taxon>Pseudomonadati</taxon>
        <taxon>Pseudomonadota</taxon>
        <taxon>Betaproteobacteria</taxon>
        <taxon>Burkholderiales</taxon>
        <taxon>Sphaerotilaceae</taxon>
        <taxon>Ideonella</taxon>
    </lineage>
</organism>
<dbReference type="Pfam" id="PF02630">
    <property type="entry name" value="SCO1-SenC"/>
    <property type="match status" value="1"/>
</dbReference>
<feature type="chain" id="PRO_5046355985" evidence="3">
    <location>
        <begin position="23"/>
        <end position="204"/>
    </location>
</feature>
<name>A0ABU9BPK6_9BURK</name>
<keyword evidence="3" id="KW-0732">Signal</keyword>
<dbReference type="Gene3D" id="3.40.30.10">
    <property type="entry name" value="Glutaredoxin"/>
    <property type="match status" value="1"/>
</dbReference>
<dbReference type="RefSeq" id="WP_341426285.1">
    <property type="nucleotide sequence ID" value="NZ_JBBUTG010000007.1"/>
</dbReference>
<evidence type="ECO:0000256" key="1">
    <source>
        <dbReference type="ARBA" id="ARBA00010996"/>
    </source>
</evidence>
<dbReference type="InterPro" id="IPR013766">
    <property type="entry name" value="Thioredoxin_domain"/>
</dbReference>
<feature type="signal peptide" evidence="3">
    <location>
        <begin position="1"/>
        <end position="22"/>
    </location>
</feature>
<dbReference type="PANTHER" id="PTHR12151:SF25">
    <property type="entry name" value="LINALOOL DEHYDRATASE_ISOMERASE DOMAIN-CONTAINING PROTEIN"/>
    <property type="match status" value="1"/>
</dbReference>
<keyword evidence="2" id="KW-0186">Copper</keyword>
<proteinExistence type="inferred from homology"/>